<keyword evidence="2 5" id="KW-0812">Transmembrane</keyword>
<dbReference type="Pfam" id="PF00892">
    <property type="entry name" value="EamA"/>
    <property type="match status" value="1"/>
</dbReference>
<feature type="transmembrane region" description="Helical" evidence="5">
    <location>
        <begin position="228"/>
        <end position="247"/>
    </location>
</feature>
<comment type="subcellular location">
    <subcellularLocation>
        <location evidence="1">Membrane</location>
        <topology evidence="1">Multi-pass membrane protein</topology>
    </subcellularLocation>
</comment>
<evidence type="ECO:0000256" key="4">
    <source>
        <dbReference type="ARBA" id="ARBA00023136"/>
    </source>
</evidence>
<feature type="transmembrane region" description="Helical" evidence="5">
    <location>
        <begin position="259"/>
        <end position="281"/>
    </location>
</feature>
<accession>A0A4Y2AA92</accession>
<evidence type="ECO:0000256" key="3">
    <source>
        <dbReference type="ARBA" id="ARBA00022989"/>
    </source>
</evidence>
<feature type="domain" description="EamA" evidence="6">
    <location>
        <begin position="45"/>
        <end position="175"/>
    </location>
</feature>
<feature type="transmembrane region" description="Helical" evidence="5">
    <location>
        <begin position="105"/>
        <end position="123"/>
    </location>
</feature>
<dbReference type="OrthoDB" id="306876at2759"/>
<proteinExistence type="predicted"/>
<feature type="transmembrane region" description="Helical" evidence="5">
    <location>
        <begin position="156"/>
        <end position="176"/>
    </location>
</feature>
<evidence type="ECO:0000313" key="8">
    <source>
        <dbReference type="Proteomes" id="UP000499080"/>
    </source>
</evidence>
<evidence type="ECO:0000313" key="7">
    <source>
        <dbReference type="EMBL" id="GBL76610.1"/>
    </source>
</evidence>
<dbReference type="PANTHER" id="PTHR22911:SF6">
    <property type="entry name" value="SOLUTE CARRIER FAMILY 35 MEMBER G1"/>
    <property type="match status" value="1"/>
</dbReference>
<keyword evidence="3 5" id="KW-1133">Transmembrane helix</keyword>
<evidence type="ECO:0000256" key="1">
    <source>
        <dbReference type="ARBA" id="ARBA00004141"/>
    </source>
</evidence>
<feature type="transmembrane region" description="Helical" evidence="5">
    <location>
        <begin position="293"/>
        <end position="310"/>
    </location>
</feature>
<feature type="transmembrane region" description="Helical" evidence="5">
    <location>
        <begin position="129"/>
        <end position="149"/>
    </location>
</feature>
<keyword evidence="8" id="KW-1185">Reference proteome</keyword>
<sequence>MYRWKKTFIVTEHFSVTNASTEDIISKSPPEDKPWCRKFSYKPYLGLFYVIITSFCILFTSVIVKKLTYVSPGQLSMFRNIGVLVFSLPIAVLKTKSILGPRKHWLMLFLRSLLGSTALYLNLMSYRFLPLATASIIMSSVPALVMITARIYLKEPCGVISSLALVVTIIGVLVSIRLPEIISDPESLVHSDSSYYIGLGCAFSCIIILSLTFVSLRKMLDVHFSIILVYFGVIGAIENAILIHFLSYYSFPRCGWDSLLMMMMGVFGFGGHCFLTMAFQVEEAGIVSVMKSSSDIVVSLVLQVLFFELIPDFYNIGGAILVIVSVSLIGFRKWLVTRPKDHHLRKTLKCLLL</sequence>
<dbReference type="Proteomes" id="UP000499080">
    <property type="component" value="Unassembled WGS sequence"/>
</dbReference>
<evidence type="ECO:0000259" key="6">
    <source>
        <dbReference type="Pfam" id="PF00892"/>
    </source>
</evidence>
<feature type="transmembrane region" description="Helical" evidence="5">
    <location>
        <begin position="316"/>
        <end position="335"/>
    </location>
</feature>
<evidence type="ECO:0000256" key="5">
    <source>
        <dbReference type="SAM" id="Phobius"/>
    </source>
</evidence>
<dbReference type="InterPro" id="IPR000620">
    <property type="entry name" value="EamA_dom"/>
</dbReference>
<protein>
    <submittedName>
        <fullName evidence="7">Solute carrier family 35 member G1</fullName>
    </submittedName>
</protein>
<dbReference type="AlphaFoldDB" id="A0A4Y2AA92"/>
<feature type="transmembrane region" description="Helical" evidence="5">
    <location>
        <begin position="196"/>
        <end position="216"/>
    </location>
</feature>
<dbReference type="PANTHER" id="PTHR22911">
    <property type="entry name" value="ACYL-MALONYL CONDENSING ENZYME-RELATED"/>
    <property type="match status" value="1"/>
</dbReference>
<dbReference type="InterPro" id="IPR037185">
    <property type="entry name" value="EmrE-like"/>
</dbReference>
<feature type="transmembrane region" description="Helical" evidence="5">
    <location>
        <begin position="76"/>
        <end position="93"/>
    </location>
</feature>
<comment type="caution">
    <text evidence="7">The sequence shown here is derived from an EMBL/GenBank/DDBJ whole genome shotgun (WGS) entry which is preliminary data.</text>
</comment>
<organism evidence="7 8">
    <name type="scientific">Araneus ventricosus</name>
    <name type="common">Orbweaver spider</name>
    <name type="synonym">Epeira ventricosa</name>
    <dbReference type="NCBI Taxonomy" id="182803"/>
    <lineage>
        <taxon>Eukaryota</taxon>
        <taxon>Metazoa</taxon>
        <taxon>Ecdysozoa</taxon>
        <taxon>Arthropoda</taxon>
        <taxon>Chelicerata</taxon>
        <taxon>Arachnida</taxon>
        <taxon>Araneae</taxon>
        <taxon>Araneomorphae</taxon>
        <taxon>Entelegynae</taxon>
        <taxon>Araneoidea</taxon>
        <taxon>Araneidae</taxon>
        <taxon>Araneus</taxon>
    </lineage>
</organism>
<keyword evidence="4 5" id="KW-0472">Membrane</keyword>
<dbReference type="SUPFAM" id="SSF103481">
    <property type="entry name" value="Multidrug resistance efflux transporter EmrE"/>
    <property type="match status" value="1"/>
</dbReference>
<gene>
    <name evidence="7" type="primary">Slc35g1</name>
    <name evidence="7" type="ORF">AVEN_53330_1</name>
</gene>
<feature type="transmembrane region" description="Helical" evidence="5">
    <location>
        <begin position="44"/>
        <end position="64"/>
    </location>
</feature>
<name>A0A4Y2AA92_ARAVE</name>
<evidence type="ECO:0000256" key="2">
    <source>
        <dbReference type="ARBA" id="ARBA00022692"/>
    </source>
</evidence>
<dbReference type="EMBL" id="BGPR01000010">
    <property type="protein sequence ID" value="GBL76610.1"/>
    <property type="molecule type" value="Genomic_DNA"/>
</dbReference>
<reference evidence="7 8" key="1">
    <citation type="journal article" date="2019" name="Sci. Rep.">
        <title>Orb-weaving spider Araneus ventricosus genome elucidates the spidroin gene catalogue.</title>
        <authorList>
            <person name="Kono N."/>
            <person name="Nakamura H."/>
            <person name="Ohtoshi R."/>
            <person name="Moran D.A.P."/>
            <person name="Shinohara A."/>
            <person name="Yoshida Y."/>
            <person name="Fujiwara M."/>
            <person name="Mori M."/>
            <person name="Tomita M."/>
            <person name="Arakawa K."/>
        </authorList>
    </citation>
    <scope>NUCLEOTIDE SEQUENCE [LARGE SCALE GENOMIC DNA]</scope>
</reference>
<dbReference type="GO" id="GO:0016020">
    <property type="term" value="C:membrane"/>
    <property type="evidence" value="ECO:0007669"/>
    <property type="project" value="UniProtKB-SubCell"/>
</dbReference>